<dbReference type="Pfam" id="PF00482">
    <property type="entry name" value="T2SSF"/>
    <property type="match status" value="2"/>
</dbReference>
<dbReference type="InterPro" id="IPR047692">
    <property type="entry name" value="T4P_ComGB"/>
</dbReference>
<keyword evidence="3" id="KW-1003">Cell membrane</keyword>
<name>A0ABQ6YW52_9ENTE</name>
<keyword evidence="5 7" id="KW-1133">Transmembrane helix</keyword>
<accession>A0ABQ6YW52</accession>
<feature type="transmembrane region" description="Helical" evidence="7">
    <location>
        <begin position="105"/>
        <end position="126"/>
    </location>
</feature>
<reference evidence="9 10" key="1">
    <citation type="submission" date="2016-06" db="EMBL/GenBank/DDBJ databases">
        <title>Four novel species of enterococci isolated from chicken manure.</title>
        <authorList>
            <person name="Van Tyne D."/>
        </authorList>
    </citation>
    <scope>NUCLEOTIDE SEQUENCE [LARGE SCALE GENOMIC DNA]</scope>
    <source>
        <strain evidence="9 10">CU12B</strain>
    </source>
</reference>
<protein>
    <submittedName>
        <fullName evidence="9">Competence protein</fullName>
    </submittedName>
</protein>
<dbReference type="NCBIfam" id="NF041012">
    <property type="entry name" value="T4P_ComGB"/>
    <property type="match status" value="1"/>
</dbReference>
<dbReference type="RefSeq" id="WP_161902901.1">
    <property type="nucleotide sequence ID" value="NZ_MAEL01000054.1"/>
</dbReference>
<evidence type="ECO:0000256" key="5">
    <source>
        <dbReference type="ARBA" id="ARBA00022989"/>
    </source>
</evidence>
<feature type="transmembrane region" description="Helical" evidence="7">
    <location>
        <begin position="301"/>
        <end position="323"/>
    </location>
</feature>
<evidence type="ECO:0000259" key="8">
    <source>
        <dbReference type="Pfam" id="PF00482"/>
    </source>
</evidence>
<feature type="transmembrane region" description="Helical" evidence="7">
    <location>
        <begin position="146"/>
        <end position="171"/>
    </location>
</feature>
<dbReference type="Proteomes" id="UP000782705">
    <property type="component" value="Unassembled WGS sequence"/>
</dbReference>
<evidence type="ECO:0000256" key="6">
    <source>
        <dbReference type="ARBA" id="ARBA00023136"/>
    </source>
</evidence>
<dbReference type="InterPro" id="IPR042094">
    <property type="entry name" value="T2SS_GspF_sf"/>
</dbReference>
<feature type="domain" description="Type II secretion system protein GspF" evidence="8">
    <location>
        <begin position="202"/>
        <end position="324"/>
    </location>
</feature>
<evidence type="ECO:0000313" key="10">
    <source>
        <dbReference type="Proteomes" id="UP000782705"/>
    </source>
</evidence>
<keyword evidence="4 7" id="KW-0812">Transmembrane</keyword>
<evidence type="ECO:0000256" key="4">
    <source>
        <dbReference type="ARBA" id="ARBA00022692"/>
    </source>
</evidence>
<dbReference type="InterPro" id="IPR018076">
    <property type="entry name" value="T2SS_GspF_dom"/>
</dbReference>
<proteinExistence type="inferred from homology"/>
<comment type="similarity">
    <text evidence="2">Belongs to the GSP F family.</text>
</comment>
<gene>
    <name evidence="9" type="ORF">BAU17_00705</name>
</gene>
<comment type="subcellular location">
    <subcellularLocation>
        <location evidence="1">Cell membrane</location>
        <topology evidence="1">Multi-pass membrane protein</topology>
    </subcellularLocation>
</comment>
<evidence type="ECO:0000256" key="3">
    <source>
        <dbReference type="ARBA" id="ARBA00022475"/>
    </source>
</evidence>
<evidence type="ECO:0000256" key="7">
    <source>
        <dbReference type="SAM" id="Phobius"/>
    </source>
</evidence>
<keyword evidence="10" id="KW-1185">Reference proteome</keyword>
<sequence length="332" mass="37933">MKEEIFRKQFLELLVALLENGFSMQESIAVMKRSGQFSEGKIQAFLTSLEVGANLATCFEKVGFLPRQVTQIRLAEIHGDLQHTLATILQHMKLFEKQQKELRKVIAYPILLLCFVFALLFGMRLFLLPPLLQSGMIDDRHWGVLFLAHGPFLLAGLLVGSVGLIFLIWHYLKRKTAIERAELFAAIPIFASFFKLYQTSYFALEWGRLFKQGLEAHQILEQMIAVEDNLLLTMVAQQVHQGMTQGQTLSQQLVRYPFLMPEFPLIIYQGEVKGQLGEELLIYSQLLLNNLVLKVEKSIQWIQPIIFLFVAVLILAIYMAMLLPMYGNLGGI</sequence>
<comment type="caution">
    <text evidence="9">The sequence shown here is derived from an EMBL/GenBank/DDBJ whole genome shotgun (WGS) entry which is preliminary data.</text>
</comment>
<evidence type="ECO:0000313" key="9">
    <source>
        <dbReference type="EMBL" id="KAF1301922.1"/>
    </source>
</evidence>
<evidence type="ECO:0000256" key="1">
    <source>
        <dbReference type="ARBA" id="ARBA00004651"/>
    </source>
</evidence>
<dbReference type="PANTHER" id="PTHR30012">
    <property type="entry name" value="GENERAL SECRETION PATHWAY PROTEIN"/>
    <property type="match status" value="1"/>
</dbReference>
<dbReference type="PANTHER" id="PTHR30012:SF0">
    <property type="entry name" value="TYPE II SECRETION SYSTEM PROTEIN F-RELATED"/>
    <property type="match status" value="1"/>
</dbReference>
<dbReference type="EMBL" id="MAEL01000054">
    <property type="protein sequence ID" value="KAF1301922.1"/>
    <property type="molecule type" value="Genomic_DNA"/>
</dbReference>
<evidence type="ECO:0000256" key="2">
    <source>
        <dbReference type="ARBA" id="ARBA00005745"/>
    </source>
</evidence>
<organism evidence="9 10">
    <name type="scientific">Candidatus Enterococcus willemsii</name>
    <dbReference type="NCBI Taxonomy" id="1857215"/>
    <lineage>
        <taxon>Bacteria</taxon>
        <taxon>Bacillati</taxon>
        <taxon>Bacillota</taxon>
        <taxon>Bacilli</taxon>
        <taxon>Lactobacillales</taxon>
        <taxon>Enterococcaceae</taxon>
        <taxon>Enterococcus</taxon>
    </lineage>
</organism>
<feature type="domain" description="Type II secretion system protein GspF" evidence="8">
    <location>
        <begin position="10"/>
        <end position="129"/>
    </location>
</feature>
<dbReference type="Gene3D" id="1.20.81.30">
    <property type="entry name" value="Type II secretion system (T2SS), domain F"/>
    <property type="match status" value="2"/>
</dbReference>
<keyword evidence="6 7" id="KW-0472">Membrane</keyword>
<dbReference type="InterPro" id="IPR003004">
    <property type="entry name" value="GspF/PilC"/>
</dbReference>